<proteinExistence type="predicted"/>
<evidence type="ECO:0000259" key="2">
    <source>
        <dbReference type="Pfam" id="PF13358"/>
    </source>
</evidence>
<name>A0A139AL05_GONPJ</name>
<evidence type="ECO:0000313" key="4">
    <source>
        <dbReference type="Proteomes" id="UP000070544"/>
    </source>
</evidence>
<dbReference type="STRING" id="1344416.A0A139AL05"/>
<keyword evidence="4" id="KW-1185">Reference proteome</keyword>
<dbReference type="SUPFAM" id="SSF46689">
    <property type="entry name" value="Homeodomain-like"/>
    <property type="match status" value="1"/>
</dbReference>
<evidence type="ECO:0000256" key="1">
    <source>
        <dbReference type="SAM" id="MobiDB-lite"/>
    </source>
</evidence>
<dbReference type="InterPro" id="IPR009057">
    <property type="entry name" value="Homeodomain-like_sf"/>
</dbReference>
<dbReference type="EMBL" id="KQ965747">
    <property type="protein sequence ID" value="KXS17378.1"/>
    <property type="molecule type" value="Genomic_DNA"/>
</dbReference>
<dbReference type="InterPro" id="IPR038717">
    <property type="entry name" value="Tc1-like_DDE_dom"/>
</dbReference>
<reference evidence="3 4" key="1">
    <citation type="journal article" date="2015" name="Genome Biol. Evol.">
        <title>Phylogenomic analyses indicate that early fungi evolved digesting cell walls of algal ancestors of land plants.</title>
        <authorList>
            <person name="Chang Y."/>
            <person name="Wang S."/>
            <person name="Sekimoto S."/>
            <person name="Aerts A.L."/>
            <person name="Choi C."/>
            <person name="Clum A."/>
            <person name="LaButti K.M."/>
            <person name="Lindquist E.A."/>
            <person name="Yee Ngan C."/>
            <person name="Ohm R.A."/>
            <person name="Salamov A.A."/>
            <person name="Grigoriev I.V."/>
            <person name="Spatafora J.W."/>
            <person name="Berbee M.L."/>
        </authorList>
    </citation>
    <scope>NUCLEOTIDE SEQUENCE [LARGE SCALE GENOMIC DNA]</scope>
    <source>
        <strain evidence="3 4">JEL478</strain>
    </source>
</reference>
<organism evidence="3 4">
    <name type="scientific">Gonapodya prolifera (strain JEL478)</name>
    <name type="common">Monoblepharis prolifera</name>
    <dbReference type="NCBI Taxonomy" id="1344416"/>
    <lineage>
        <taxon>Eukaryota</taxon>
        <taxon>Fungi</taxon>
        <taxon>Fungi incertae sedis</taxon>
        <taxon>Chytridiomycota</taxon>
        <taxon>Chytridiomycota incertae sedis</taxon>
        <taxon>Monoblepharidomycetes</taxon>
        <taxon>Monoblepharidales</taxon>
        <taxon>Gonapodyaceae</taxon>
        <taxon>Gonapodya</taxon>
    </lineage>
</organism>
<feature type="domain" description="Tc1-like transposase DDE" evidence="2">
    <location>
        <begin position="233"/>
        <end position="328"/>
    </location>
</feature>
<feature type="region of interest" description="Disordered" evidence="1">
    <location>
        <begin position="515"/>
        <end position="538"/>
    </location>
</feature>
<evidence type="ECO:0000313" key="3">
    <source>
        <dbReference type="EMBL" id="KXS17378.1"/>
    </source>
</evidence>
<accession>A0A139AL05</accession>
<gene>
    <name evidence="3" type="ORF">M427DRAFT_30512</name>
</gene>
<dbReference type="InterPro" id="IPR036397">
    <property type="entry name" value="RNaseH_sf"/>
</dbReference>
<dbReference type="Pfam" id="PF13358">
    <property type="entry name" value="DDE_3"/>
    <property type="match status" value="1"/>
</dbReference>
<dbReference type="OrthoDB" id="2266637at2759"/>
<dbReference type="Gene3D" id="3.30.420.10">
    <property type="entry name" value="Ribonuclease H-like superfamily/Ribonuclease H"/>
    <property type="match status" value="1"/>
</dbReference>
<dbReference type="Proteomes" id="UP000070544">
    <property type="component" value="Unassembled WGS sequence"/>
</dbReference>
<protein>
    <recommendedName>
        <fullName evidence="2">Tc1-like transposase DDE domain-containing protein</fullName>
    </recommendedName>
</protein>
<dbReference type="AlphaFoldDB" id="A0A139AL05"/>
<dbReference type="GO" id="GO:0003676">
    <property type="term" value="F:nucleic acid binding"/>
    <property type="evidence" value="ECO:0007669"/>
    <property type="project" value="InterPro"/>
</dbReference>
<sequence>MAYREKLLQSCNYFRATCHLPITTLSEGYSIHERTVYKWLAVPPAPTFGPKRKTGRRRKVSEEVEREVCEWMMADCTRRQVDCVKMVTEKHGVNLTRQTISRIMTRNGVTRKRLSSVNPGQIGREDQVAAFQEQMAAFDCETWAAMDESSFNTNEIPRYGYAPKGQAPVAVKPTGKKQSFLLLLTLRYDVRDTLQNAARLLIGDNANDVEGAGEGEDVNEAAPGDGPVVAWKVVKGGVNAVVFQKYLSEDIGSKVSRKGMNLAIDNARIHHATKACVENGIPTIPETAVSKRIGMRYIPPYCPQVNPCEHAFAFIKQNFVRPARPRTERDLLDAVERGLTALTQTKVNNMFEHCFRRAKLPKVTDQRLGRKAAVVAEDDAVEQVENEAGARDNNEADVMVGEQQQGNVDVVVVGAVARIGPGMVFEEGAGGMRCAACEGLVGARGDAGDVVGAAAAVVFTKATAGGHAGVAVRLLAAWNGVGQFDEAMARDLENAASYEHVGGARRTARRARRRVARRAVPPNHPDVVFGPPNVQRPG</sequence>